<comment type="caution">
    <text evidence="1">The sequence shown here is derived from an EMBL/GenBank/DDBJ whole genome shotgun (WGS) entry which is preliminary data.</text>
</comment>
<proteinExistence type="predicted"/>
<protein>
    <submittedName>
        <fullName evidence="1">Uncharacterized protein</fullName>
    </submittedName>
</protein>
<evidence type="ECO:0000313" key="1">
    <source>
        <dbReference type="EMBL" id="KYD19817.1"/>
    </source>
</evidence>
<dbReference type="Proteomes" id="UP000075683">
    <property type="component" value="Unassembled WGS sequence"/>
</dbReference>
<dbReference type="EMBL" id="LQYT01000037">
    <property type="protein sequence ID" value="KYD19817.1"/>
    <property type="molecule type" value="Genomic_DNA"/>
</dbReference>
<name>A0A150M5D1_9BACI</name>
<organism evidence="1 2">
    <name type="scientific">Caldibacillus debilis</name>
    <dbReference type="NCBI Taxonomy" id="301148"/>
    <lineage>
        <taxon>Bacteria</taxon>
        <taxon>Bacillati</taxon>
        <taxon>Bacillota</taxon>
        <taxon>Bacilli</taxon>
        <taxon>Bacillales</taxon>
        <taxon>Bacillaceae</taxon>
        <taxon>Caldibacillus</taxon>
    </lineage>
</organism>
<accession>A0A150M5D1</accession>
<dbReference type="AlphaFoldDB" id="A0A150M5D1"/>
<reference evidence="1 2" key="1">
    <citation type="submission" date="2016-01" db="EMBL/GenBank/DDBJ databases">
        <title>Draft Genome Sequences of Seven Thermophilic Sporeformers Isolated from Foods.</title>
        <authorList>
            <person name="Berendsen E.M."/>
            <person name="Wells-Bennik M.H."/>
            <person name="Krawcyk A.O."/>
            <person name="De Jong A."/>
            <person name="Holsappel S."/>
            <person name="Eijlander R.T."/>
            <person name="Kuipers O.P."/>
        </authorList>
    </citation>
    <scope>NUCLEOTIDE SEQUENCE [LARGE SCALE GENOMIC DNA]</scope>
    <source>
        <strain evidence="1 2">B4135</strain>
    </source>
</reference>
<evidence type="ECO:0000313" key="2">
    <source>
        <dbReference type="Proteomes" id="UP000075683"/>
    </source>
</evidence>
<sequence>MPLQKLPSFPAIVEGGRMHFSFALEDALIGANRTSPLENARLSRRTKAFFQKRSW</sequence>
<gene>
    <name evidence="1" type="ORF">B4135_0716</name>
</gene>